<comment type="caution">
    <text evidence="1">The sequence shown here is derived from an EMBL/GenBank/DDBJ whole genome shotgun (WGS) entry which is preliminary data.</text>
</comment>
<dbReference type="Pfam" id="PF05354">
    <property type="entry name" value="Phage_attach"/>
    <property type="match status" value="1"/>
</dbReference>
<evidence type="ECO:0000313" key="2">
    <source>
        <dbReference type="Proteomes" id="UP000604083"/>
    </source>
</evidence>
<keyword evidence="2" id="KW-1185">Reference proteome</keyword>
<dbReference type="Proteomes" id="UP000604083">
    <property type="component" value="Unassembled WGS sequence"/>
</dbReference>
<evidence type="ECO:0000313" key="1">
    <source>
        <dbReference type="EMBL" id="MBK1835011.1"/>
    </source>
</evidence>
<dbReference type="InterPro" id="IPR008018">
    <property type="entry name" value="Phage_tail_attach_FII"/>
</dbReference>
<gene>
    <name evidence="1" type="ORF">JIN78_13150</name>
</gene>
<organism evidence="1 2">
    <name type="scientific">Roseibacillus ishigakijimensis</name>
    <dbReference type="NCBI Taxonomy" id="454146"/>
    <lineage>
        <taxon>Bacteria</taxon>
        <taxon>Pseudomonadati</taxon>
        <taxon>Verrucomicrobiota</taxon>
        <taxon>Verrucomicrobiia</taxon>
        <taxon>Verrucomicrobiales</taxon>
        <taxon>Verrucomicrobiaceae</taxon>
        <taxon>Roseibacillus</taxon>
    </lineage>
</organism>
<sequence length="100" mass="10866">MPTLDQDERVFWGPEFTTPVSLCRHDGTGRVETVGIPEDAVTEENLTGRASHHALQPQVTVPTADAGEFTEGDKVIIGGKEKTIVDRLSDGTQTTFLLTE</sequence>
<protein>
    <submittedName>
        <fullName evidence="1">Uncharacterized protein</fullName>
    </submittedName>
</protein>
<dbReference type="Gene3D" id="2.40.10.180">
    <property type="entry name" value="Phage tail proteins"/>
    <property type="match status" value="1"/>
</dbReference>
<proteinExistence type="predicted"/>
<reference evidence="1" key="1">
    <citation type="submission" date="2021-01" db="EMBL/GenBank/DDBJ databases">
        <title>Modified the classification status of verrucomicrobia.</title>
        <authorList>
            <person name="Feng X."/>
        </authorList>
    </citation>
    <scope>NUCLEOTIDE SEQUENCE</scope>
    <source>
        <strain evidence="1">KCTC 12986</strain>
    </source>
</reference>
<dbReference type="RefSeq" id="WP_200392445.1">
    <property type="nucleotide sequence ID" value="NZ_JAENIO010000038.1"/>
</dbReference>
<dbReference type="AlphaFoldDB" id="A0A934RV34"/>
<dbReference type="InterPro" id="IPR053734">
    <property type="entry name" value="Phage_Head-Tail_Connect_sf"/>
</dbReference>
<dbReference type="GO" id="GO:0019068">
    <property type="term" value="P:virion assembly"/>
    <property type="evidence" value="ECO:0007669"/>
    <property type="project" value="InterPro"/>
</dbReference>
<accession>A0A934RV34</accession>
<dbReference type="EMBL" id="JAENIO010000038">
    <property type="protein sequence ID" value="MBK1835011.1"/>
    <property type="molecule type" value="Genomic_DNA"/>
</dbReference>
<name>A0A934RV34_9BACT</name>